<evidence type="ECO:0000256" key="1">
    <source>
        <dbReference type="SAM" id="Phobius"/>
    </source>
</evidence>
<keyword evidence="1" id="KW-1133">Transmembrane helix</keyword>
<feature type="transmembrane region" description="Helical" evidence="1">
    <location>
        <begin position="51"/>
        <end position="72"/>
    </location>
</feature>
<proteinExistence type="predicted"/>
<protein>
    <submittedName>
        <fullName evidence="2">Uncharacterized protein</fullName>
    </submittedName>
</protein>
<keyword evidence="1" id="KW-0472">Membrane</keyword>
<reference evidence="2" key="1">
    <citation type="journal article" date="2020" name="G3 (Bethesda)">
        <title>High-Quality Assemblies for Three Invasive Social Wasps from the &lt;i&gt;Vespula&lt;/i&gt; Genus.</title>
        <authorList>
            <person name="Harrop T.W.R."/>
            <person name="Guhlin J."/>
            <person name="McLaughlin G.M."/>
            <person name="Permina E."/>
            <person name="Stockwell P."/>
            <person name="Gilligan J."/>
            <person name="Le Lec M.F."/>
            <person name="Gruber M.A.M."/>
            <person name="Quinn O."/>
            <person name="Lovegrove M."/>
            <person name="Duncan E.J."/>
            <person name="Remnant E.J."/>
            <person name="Van Eeckhoven J."/>
            <person name="Graham B."/>
            <person name="Knapp R.A."/>
            <person name="Langford K.W."/>
            <person name="Kronenberg Z."/>
            <person name="Press M.O."/>
            <person name="Eacker S.M."/>
            <person name="Wilson-Rankin E.E."/>
            <person name="Purcell J."/>
            <person name="Lester P.J."/>
            <person name="Dearden P.K."/>
        </authorList>
    </citation>
    <scope>NUCLEOTIDE SEQUENCE</scope>
    <source>
        <strain evidence="2">Volc-1</strain>
    </source>
</reference>
<feature type="transmembrane region" description="Helical" evidence="1">
    <location>
        <begin position="78"/>
        <end position="99"/>
    </location>
</feature>
<evidence type="ECO:0000313" key="3">
    <source>
        <dbReference type="Proteomes" id="UP000600918"/>
    </source>
</evidence>
<gene>
    <name evidence="2" type="ORF">H0235_008986</name>
</gene>
<comment type="caution">
    <text evidence="2">The sequence shown here is derived from an EMBL/GenBank/DDBJ whole genome shotgun (WGS) entry which is preliminary data.</text>
</comment>
<accession>A0A834P0Z2</accession>
<evidence type="ECO:0000313" key="2">
    <source>
        <dbReference type="EMBL" id="KAF7423703.1"/>
    </source>
</evidence>
<dbReference type="AlphaFoldDB" id="A0A834P0Z2"/>
<sequence>MLSMDTIASSSSVCSSFSAFHGNELENTNTTYCVEFRQNIIDEMEKKFSRLLLLATVVVVVVVVVVVTIAAVTVAVAVAVTVADAVAVTAAVTTVTAFYNPSESIVGLSVIQRPHPVDPDQRHTRTRQI</sequence>
<organism evidence="2 3">
    <name type="scientific">Vespula pensylvanica</name>
    <name type="common">Western yellow jacket</name>
    <name type="synonym">Wasp</name>
    <dbReference type="NCBI Taxonomy" id="30213"/>
    <lineage>
        <taxon>Eukaryota</taxon>
        <taxon>Metazoa</taxon>
        <taxon>Ecdysozoa</taxon>
        <taxon>Arthropoda</taxon>
        <taxon>Hexapoda</taxon>
        <taxon>Insecta</taxon>
        <taxon>Pterygota</taxon>
        <taxon>Neoptera</taxon>
        <taxon>Endopterygota</taxon>
        <taxon>Hymenoptera</taxon>
        <taxon>Apocrita</taxon>
        <taxon>Aculeata</taxon>
        <taxon>Vespoidea</taxon>
        <taxon>Vespidae</taxon>
        <taxon>Vespinae</taxon>
        <taxon>Vespula</taxon>
    </lineage>
</organism>
<keyword evidence="1" id="KW-0812">Transmembrane</keyword>
<dbReference type="Proteomes" id="UP000600918">
    <property type="component" value="Unassembled WGS sequence"/>
</dbReference>
<dbReference type="EMBL" id="JACSDY010000007">
    <property type="protein sequence ID" value="KAF7423703.1"/>
    <property type="molecule type" value="Genomic_DNA"/>
</dbReference>
<keyword evidence="3" id="KW-1185">Reference proteome</keyword>
<name>A0A834P0Z2_VESPE</name>